<dbReference type="GO" id="GO:0002100">
    <property type="term" value="P:tRNA wobble adenosine to inosine editing"/>
    <property type="evidence" value="ECO:0007669"/>
    <property type="project" value="UniProtKB-UniRule"/>
</dbReference>
<evidence type="ECO:0000256" key="7">
    <source>
        <dbReference type="ARBA" id="ARBA00048045"/>
    </source>
</evidence>
<dbReference type="PROSITE" id="PS51747">
    <property type="entry name" value="CYT_DCMP_DEAMINASES_2"/>
    <property type="match status" value="1"/>
</dbReference>
<keyword evidence="4 8" id="KW-0479">Metal-binding</keyword>
<dbReference type="CDD" id="cd01285">
    <property type="entry name" value="nucleoside_deaminase"/>
    <property type="match status" value="1"/>
</dbReference>
<dbReference type="SUPFAM" id="SSF53927">
    <property type="entry name" value="Cytidine deaminase-like"/>
    <property type="match status" value="1"/>
</dbReference>
<keyword evidence="3 8" id="KW-0819">tRNA processing</keyword>
<dbReference type="InterPro" id="IPR002125">
    <property type="entry name" value="CMP_dCMP_dom"/>
</dbReference>
<dbReference type="PANTHER" id="PTHR11079:SF202">
    <property type="entry name" value="TRNA-SPECIFIC ADENOSINE DEAMINASE"/>
    <property type="match status" value="1"/>
</dbReference>
<dbReference type="InterPro" id="IPR058535">
    <property type="entry name" value="MafB19-deam"/>
</dbReference>
<comment type="cofactor">
    <cofactor evidence="8">
        <name>Zn(2+)</name>
        <dbReference type="ChEBI" id="CHEBI:29105"/>
    </cofactor>
    <text evidence="8">Binds 1 zinc ion per subunit.</text>
</comment>
<evidence type="ECO:0000256" key="3">
    <source>
        <dbReference type="ARBA" id="ARBA00022694"/>
    </source>
</evidence>
<dbReference type="InterPro" id="IPR016192">
    <property type="entry name" value="APOBEC/CMP_deaminase_Zn-bd"/>
</dbReference>
<comment type="caution">
    <text evidence="10">The sequence shown here is derived from an EMBL/GenBank/DDBJ whole genome shotgun (WGS) entry which is preliminary data.</text>
</comment>
<dbReference type="HAMAP" id="MF_00972">
    <property type="entry name" value="tRNA_aden_deaminase"/>
    <property type="match status" value="1"/>
</dbReference>
<evidence type="ECO:0000313" key="11">
    <source>
        <dbReference type="Proteomes" id="UP000823915"/>
    </source>
</evidence>
<gene>
    <name evidence="8" type="primary">tadA</name>
    <name evidence="10" type="ORF">H9838_01640</name>
</gene>
<dbReference type="PROSITE" id="PS00903">
    <property type="entry name" value="CYT_DCMP_DEAMINASES_1"/>
    <property type="match status" value="1"/>
</dbReference>
<evidence type="ECO:0000313" key="10">
    <source>
        <dbReference type="EMBL" id="HIY25858.1"/>
    </source>
</evidence>
<evidence type="ECO:0000256" key="4">
    <source>
        <dbReference type="ARBA" id="ARBA00022723"/>
    </source>
</evidence>
<keyword evidence="6 8" id="KW-0862">Zinc</keyword>
<evidence type="ECO:0000259" key="9">
    <source>
        <dbReference type="PROSITE" id="PS51747"/>
    </source>
</evidence>
<evidence type="ECO:0000256" key="5">
    <source>
        <dbReference type="ARBA" id="ARBA00022801"/>
    </source>
</evidence>
<accession>A0A9D1YBG4</accession>
<dbReference type="AlphaFoldDB" id="A0A9D1YBG4"/>
<keyword evidence="5 8" id="KW-0378">Hydrolase</keyword>
<comment type="similarity">
    <text evidence="1">Belongs to the cytidine and deoxycytidylate deaminase family. ADAT2 subfamily.</text>
</comment>
<dbReference type="Proteomes" id="UP000823915">
    <property type="component" value="Unassembled WGS sequence"/>
</dbReference>
<comment type="subunit">
    <text evidence="2 8">Homodimer.</text>
</comment>
<evidence type="ECO:0000256" key="2">
    <source>
        <dbReference type="ARBA" id="ARBA00011738"/>
    </source>
</evidence>
<dbReference type="EC" id="3.5.4.33" evidence="8"/>
<feature type="active site" description="Proton donor" evidence="8">
    <location>
        <position position="60"/>
    </location>
</feature>
<comment type="catalytic activity">
    <reaction evidence="7 8">
        <text>adenosine(34) in tRNA + H2O + H(+) = inosine(34) in tRNA + NH4(+)</text>
        <dbReference type="Rhea" id="RHEA:43168"/>
        <dbReference type="Rhea" id="RHEA-COMP:10373"/>
        <dbReference type="Rhea" id="RHEA-COMP:10374"/>
        <dbReference type="ChEBI" id="CHEBI:15377"/>
        <dbReference type="ChEBI" id="CHEBI:15378"/>
        <dbReference type="ChEBI" id="CHEBI:28938"/>
        <dbReference type="ChEBI" id="CHEBI:74411"/>
        <dbReference type="ChEBI" id="CHEBI:82852"/>
        <dbReference type="EC" id="3.5.4.33"/>
    </reaction>
</comment>
<dbReference type="GO" id="GO:0052717">
    <property type="term" value="F:tRNA-specific adenosine-34 deaminase activity"/>
    <property type="evidence" value="ECO:0007669"/>
    <property type="project" value="UniProtKB-UniRule"/>
</dbReference>
<evidence type="ECO:0000256" key="8">
    <source>
        <dbReference type="HAMAP-Rule" id="MF_00972"/>
    </source>
</evidence>
<evidence type="ECO:0000256" key="1">
    <source>
        <dbReference type="ARBA" id="ARBA00010669"/>
    </source>
</evidence>
<organism evidence="10 11">
    <name type="scientific">Candidatus Acutalibacter pullistercoris</name>
    <dbReference type="NCBI Taxonomy" id="2838418"/>
    <lineage>
        <taxon>Bacteria</taxon>
        <taxon>Bacillati</taxon>
        <taxon>Bacillota</taxon>
        <taxon>Clostridia</taxon>
        <taxon>Eubacteriales</taxon>
        <taxon>Acutalibacteraceae</taxon>
        <taxon>Acutalibacter</taxon>
    </lineage>
</organism>
<feature type="binding site" evidence="8">
    <location>
        <position position="91"/>
    </location>
    <ligand>
        <name>Zn(2+)</name>
        <dbReference type="ChEBI" id="CHEBI:29105"/>
        <note>catalytic</note>
    </ligand>
</feature>
<dbReference type="Gene3D" id="3.40.140.10">
    <property type="entry name" value="Cytidine Deaminase, domain 2"/>
    <property type="match status" value="1"/>
</dbReference>
<name>A0A9D1YBG4_9FIRM</name>
<protein>
    <recommendedName>
        <fullName evidence="8">tRNA-specific adenosine deaminase</fullName>
        <ecNumber evidence="8">3.5.4.33</ecNumber>
    </recommendedName>
</protein>
<dbReference type="GO" id="GO:0008270">
    <property type="term" value="F:zinc ion binding"/>
    <property type="evidence" value="ECO:0007669"/>
    <property type="project" value="UniProtKB-UniRule"/>
</dbReference>
<feature type="binding site" evidence="8">
    <location>
        <position position="88"/>
    </location>
    <ligand>
        <name>Zn(2+)</name>
        <dbReference type="ChEBI" id="CHEBI:29105"/>
        <note>catalytic</note>
    </ligand>
</feature>
<reference evidence="10" key="1">
    <citation type="journal article" date="2021" name="PeerJ">
        <title>Extensive microbial diversity within the chicken gut microbiome revealed by metagenomics and culture.</title>
        <authorList>
            <person name="Gilroy R."/>
            <person name="Ravi A."/>
            <person name="Getino M."/>
            <person name="Pursley I."/>
            <person name="Horton D.L."/>
            <person name="Alikhan N.F."/>
            <person name="Baker D."/>
            <person name="Gharbi K."/>
            <person name="Hall N."/>
            <person name="Watson M."/>
            <person name="Adriaenssens E.M."/>
            <person name="Foster-Nyarko E."/>
            <person name="Jarju S."/>
            <person name="Secka A."/>
            <person name="Antonio M."/>
            <person name="Oren A."/>
            <person name="Chaudhuri R.R."/>
            <person name="La Ragione R."/>
            <person name="Hildebrand F."/>
            <person name="Pallen M.J."/>
        </authorList>
    </citation>
    <scope>NUCLEOTIDE SEQUENCE</scope>
    <source>
        <strain evidence="10">1282</strain>
    </source>
</reference>
<dbReference type="InterPro" id="IPR016193">
    <property type="entry name" value="Cytidine_deaminase-like"/>
</dbReference>
<dbReference type="InterPro" id="IPR028883">
    <property type="entry name" value="tRNA_aden_deaminase"/>
</dbReference>
<comment type="function">
    <text evidence="8">Catalyzes the deamination of adenosine to inosine at the wobble position 34 of tRNA(Arg2).</text>
</comment>
<dbReference type="Pfam" id="PF14437">
    <property type="entry name" value="MafB19-deam"/>
    <property type="match status" value="1"/>
</dbReference>
<dbReference type="EMBL" id="DXDU01000021">
    <property type="protein sequence ID" value="HIY25858.1"/>
    <property type="molecule type" value="Genomic_DNA"/>
</dbReference>
<reference evidence="10" key="2">
    <citation type="submission" date="2021-04" db="EMBL/GenBank/DDBJ databases">
        <authorList>
            <person name="Gilroy R."/>
        </authorList>
    </citation>
    <scope>NUCLEOTIDE SEQUENCE</scope>
    <source>
        <strain evidence="10">1282</strain>
    </source>
</reference>
<dbReference type="PANTHER" id="PTHR11079">
    <property type="entry name" value="CYTOSINE DEAMINASE FAMILY MEMBER"/>
    <property type="match status" value="1"/>
</dbReference>
<feature type="domain" description="CMP/dCMP-type deaminase" evidence="9">
    <location>
        <begin position="7"/>
        <end position="140"/>
    </location>
</feature>
<sequence>MDKLAFLPKKEYMRRALDLAREAAAAGEVPVGAVVVRQGQVLGEGRNRREAGRSALAHAELEAIAQACQRLGTWRLTGCQLYVTLEPCPMCTGAIINAHIDTVVYGCDDERAGCCGTAADLFALPYSHRPEVYRGFFEEECRELLGRRPFSVLTTGGGGCIIRRWDSG</sequence>
<feature type="binding site" evidence="8">
    <location>
        <position position="58"/>
    </location>
    <ligand>
        <name>Zn(2+)</name>
        <dbReference type="ChEBI" id="CHEBI:29105"/>
        <note>catalytic</note>
    </ligand>
</feature>
<evidence type="ECO:0000256" key="6">
    <source>
        <dbReference type="ARBA" id="ARBA00022833"/>
    </source>
</evidence>
<proteinExistence type="inferred from homology"/>